<dbReference type="Proteomes" id="UP000235025">
    <property type="component" value="Unassembled WGS sequence"/>
</dbReference>
<reference evidence="1 2" key="1">
    <citation type="submission" date="2017-07" db="EMBL/GenBank/DDBJ databases">
        <title>Genomes of Fischerella (Mastigocladus) sp. strains.</title>
        <authorList>
            <person name="Miller S.R."/>
        </authorList>
    </citation>
    <scope>NUCLEOTIDE SEQUENCE [LARGE SCALE GENOMIC DNA]</scope>
    <source>
        <strain evidence="1 2">CCMEE 5268</strain>
    </source>
</reference>
<comment type="caution">
    <text evidence="1">The sequence shown here is derived from an EMBL/GenBank/DDBJ whole genome shotgun (WGS) entry which is preliminary data.</text>
</comment>
<dbReference type="InterPro" id="IPR049891">
    <property type="entry name" value="CTB"/>
</dbReference>
<evidence type="ECO:0008006" key="3">
    <source>
        <dbReference type="Google" id="ProtNLM"/>
    </source>
</evidence>
<evidence type="ECO:0000313" key="2">
    <source>
        <dbReference type="Proteomes" id="UP000235025"/>
    </source>
</evidence>
<proteinExistence type="predicted"/>
<dbReference type="NCBIfam" id="NF038167">
    <property type="entry name" value="cyan_ocin_like"/>
    <property type="match status" value="1"/>
</dbReference>
<evidence type="ECO:0000313" key="1">
    <source>
        <dbReference type="EMBL" id="PLZ97890.1"/>
    </source>
</evidence>
<dbReference type="AlphaFoldDB" id="A0A2N6KFI0"/>
<dbReference type="RefSeq" id="WP_102173140.1">
    <property type="nucleotide sequence ID" value="NZ_NMQA01000153.1"/>
</dbReference>
<organism evidence="1 2">
    <name type="scientific">Fischerella thermalis CCMEE 5268</name>
    <dbReference type="NCBI Taxonomy" id="2019662"/>
    <lineage>
        <taxon>Bacteria</taxon>
        <taxon>Bacillati</taxon>
        <taxon>Cyanobacteriota</taxon>
        <taxon>Cyanophyceae</taxon>
        <taxon>Nostocales</taxon>
        <taxon>Hapalosiphonaceae</taxon>
        <taxon>Fischerella</taxon>
    </lineage>
</organism>
<sequence>MSNEINSDETNQAIELSEQELDEVSGGLNLSGLFKDINQISQVNIANFKQSKFVLDQVSIVNSEGSFNSLHIEIINIESTAIQDLNIS</sequence>
<dbReference type="EMBL" id="NMQA01000153">
    <property type="protein sequence ID" value="PLZ97890.1"/>
    <property type="molecule type" value="Genomic_DNA"/>
</dbReference>
<name>A0A2N6KFI0_9CYAN</name>
<gene>
    <name evidence="1" type="ORF">CEN50_13350</name>
</gene>
<protein>
    <recommendedName>
        <fullName evidence="3">Bacteriocin</fullName>
    </recommendedName>
</protein>
<accession>A0A2N6KFI0</accession>